<proteinExistence type="predicted"/>
<protein>
    <submittedName>
        <fullName evidence="1">12946_t:CDS:1</fullName>
    </submittedName>
</protein>
<dbReference type="Proteomes" id="UP000789920">
    <property type="component" value="Unassembled WGS sequence"/>
</dbReference>
<sequence>EGFLNCSYLNSAIDVGDKLKQSNVNSKDRDIPAVNVNVLIHKKEEKISNSNNHTSSPFIYEGCNPKDYKFIGGYSNFIKLVRERYQGLDLPRDIKKEGGKECENG</sequence>
<gene>
    <name evidence="1" type="ORF">RPERSI_LOCUS22420</name>
</gene>
<comment type="caution">
    <text evidence="1">The sequence shown here is derived from an EMBL/GenBank/DDBJ whole genome shotgun (WGS) entry which is preliminary data.</text>
</comment>
<keyword evidence="2" id="KW-1185">Reference proteome</keyword>
<organism evidence="1 2">
    <name type="scientific">Racocetra persica</name>
    <dbReference type="NCBI Taxonomy" id="160502"/>
    <lineage>
        <taxon>Eukaryota</taxon>
        <taxon>Fungi</taxon>
        <taxon>Fungi incertae sedis</taxon>
        <taxon>Mucoromycota</taxon>
        <taxon>Glomeromycotina</taxon>
        <taxon>Glomeromycetes</taxon>
        <taxon>Diversisporales</taxon>
        <taxon>Gigasporaceae</taxon>
        <taxon>Racocetra</taxon>
    </lineage>
</organism>
<evidence type="ECO:0000313" key="1">
    <source>
        <dbReference type="EMBL" id="CAG8807592.1"/>
    </source>
</evidence>
<accession>A0ACA9RSC0</accession>
<feature type="non-terminal residue" evidence="1">
    <location>
        <position position="1"/>
    </location>
</feature>
<name>A0ACA9RSC0_9GLOM</name>
<evidence type="ECO:0000313" key="2">
    <source>
        <dbReference type="Proteomes" id="UP000789920"/>
    </source>
</evidence>
<feature type="non-terminal residue" evidence="1">
    <location>
        <position position="105"/>
    </location>
</feature>
<reference evidence="1" key="1">
    <citation type="submission" date="2021-06" db="EMBL/GenBank/DDBJ databases">
        <authorList>
            <person name="Kallberg Y."/>
            <person name="Tangrot J."/>
            <person name="Rosling A."/>
        </authorList>
    </citation>
    <scope>NUCLEOTIDE SEQUENCE</scope>
    <source>
        <strain evidence="1">MA461A</strain>
    </source>
</reference>
<dbReference type="EMBL" id="CAJVQC010067884">
    <property type="protein sequence ID" value="CAG8807592.1"/>
    <property type="molecule type" value="Genomic_DNA"/>
</dbReference>